<feature type="domain" description="TRAM" evidence="7">
    <location>
        <begin position="40"/>
        <end position="98"/>
    </location>
</feature>
<dbReference type="PROSITE" id="PS01230">
    <property type="entry name" value="TRMA_1"/>
    <property type="match status" value="1"/>
</dbReference>
<dbReference type="Proteomes" id="UP001493487">
    <property type="component" value="Unassembled WGS sequence"/>
</dbReference>
<dbReference type="InterPro" id="IPR002792">
    <property type="entry name" value="TRAM_dom"/>
</dbReference>
<comment type="caution">
    <text evidence="8">The sequence shown here is derived from an EMBL/GenBank/DDBJ whole genome shotgun (WGS) entry which is preliminary data.</text>
</comment>
<sequence>MSGRSGKDSRGRQHRHKGSSGNGRASSRGGGTPLAIAGVPVAVGQQVVCDIVGLTHEGEGVGRVEGYTLFVRGALPEEKVRAEVVSIGKSFGKARMTELLVTSSGRRDAPCPIYDTCGGCQLQHLDYAEQLRWKRQHVVDNLVRIGKLAVAGEDGGEGVIVHPVIGMNDPWRYRNKAQVPIGFGDGGLIGGFYEQGSNDIVEMDACLIQQEENEVLVRAVKEAARLLDISAYNRSTGHGLLRHVVVRHARTTGQRMVVLVTNGANIPHVQELVGLIREKVPGVASVCQNVNTAVTPVVFGEQTRVLWGEDVIYDDIAGIQFAISPRSFFQVNPEQTERLYSKAVEYASLTGEEIVVDAYCGAGTISLFLARYARRVYGVEIIPEAVEDARRNALLNGIHNVEFAVGAAEVVMPRWQADGITPDVIVVDPPRKGCDPALISTMLELRPERIVYVSCNPSTLARDLKLLEDGGYRAVEVQPVDMFPHTGHVECVVGICRVDT</sequence>
<dbReference type="Pfam" id="PF01938">
    <property type="entry name" value="TRAM"/>
    <property type="match status" value="1"/>
</dbReference>
<dbReference type="NCBIfam" id="TIGR00479">
    <property type="entry name" value="rumA"/>
    <property type="match status" value="1"/>
</dbReference>
<keyword evidence="9" id="KW-1185">Reference proteome</keyword>
<name>A0ABV1KS22_9BACL</name>
<dbReference type="CDD" id="cd02440">
    <property type="entry name" value="AdoMet_MTases"/>
    <property type="match status" value="1"/>
</dbReference>
<evidence type="ECO:0000256" key="5">
    <source>
        <dbReference type="PROSITE-ProRule" id="PRU10015"/>
    </source>
</evidence>
<evidence type="ECO:0000256" key="1">
    <source>
        <dbReference type="ARBA" id="ARBA00022603"/>
    </source>
</evidence>
<feature type="binding site" evidence="4">
    <location>
        <position position="428"/>
    </location>
    <ligand>
        <name>S-adenosyl-L-methionine</name>
        <dbReference type="ChEBI" id="CHEBI:59789"/>
    </ligand>
</feature>
<dbReference type="Gene3D" id="2.40.50.1070">
    <property type="match status" value="1"/>
</dbReference>
<feature type="active site" description="Nucleophile" evidence="4">
    <location>
        <position position="455"/>
    </location>
</feature>
<feature type="compositionally biased region" description="Basic and acidic residues" evidence="6">
    <location>
        <begin position="1"/>
        <end position="11"/>
    </location>
</feature>
<evidence type="ECO:0000256" key="2">
    <source>
        <dbReference type="ARBA" id="ARBA00022679"/>
    </source>
</evidence>
<dbReference type="PROSITE" id="PS50926">
    <property type="entry name" value="TRAM"/>
    <property type="match status" value="1"/>
</dbReference>
<keyword evidence="2 4" id="KW-0808">Transferase</keyword>
<dbReference type="InterPro" id="IPR010280">
    <property type="entry name" value="U5_MeTrfase_fam"/>
</dbReference>
<evidence type="ECO:0000256" key="3">
    <source>
        <dbReference type="ARBA" id="ARBA00022691"/>
    </source>
</evidence>
<dbReference type="PANTHER" id="PTHR11061:SF30">
    <property type="entry name" value="TRNA (URACIL(54)-C(5))-METHYLTRANSFERASE"/>
    <property type="match status" value="1"/>
</dbReference>
<keyword evidence="1 4" id="KW-0489">Methyltransferase</keyword>
<dbReference type="GO" id="GO:0032259">
    <property type="term" value="P:methylation"/>
    <property type="evidence" value="ECO:0007669"/>
    <property type="project" value="UniProtKB-KW"/>
</dbReference>
<accession>A0ABV1KS22</accession>
<comment type="similarity">
    <text evidence="4">Belongs to the class I-like SAM-binding methyltransferase superfamily. RNA M5U methyltransferase family.</text>
</comment>
<feature type="region of interest" description="Disordered" evidence="6">
    <location>
        <begin position="1"/>
        <end position="31"/>
    </location>
</feature>
<dbReference type="GO" id="GO:0008168">
    <property type="term" value="F:methyltransferase activity"/>
    <property type="evidence" value="ECO:0007669"/>
    <property type="project" value="UniProtKB-KW"/>
</dbReference>
<protein>
    <submittedName>
        <fullName evidence="8">23S rRNA (Uracil(1939)-C(5))-methyltransferase RlmD</fullName>
        <ecNumber evidence="8">2.1.1.190</ecNumber>
    </submittedName>
</protein>
<reference evidence="8 9" key="1">
    <citation type="journal article" date="2023" name="Genome Announc.">
        <title>Pan-Genome Analyses of the Genus Cohnella and Proposal of the Novel Species Cohnella silvisoli sp. nov., Isolated from Forest Soil.</title>
        <authorList>
            <person name="Wang C."/>
            <person name="Mao L."/>
            <person name="Bao G."/>
            <person name="Zhu H."/>
        </authorList>
    </citation>
    <scope>NUCLEOTIDE SEQUENCE [LARGE SCALE GENOMIC DNA]</scope>
    <source>
        <strain evidence="8 9">NL03-T5-1</strain>
    </source>
</reference>
<evidence type="ECO:0000313" key="9">
    <source>
        <dbReference type="Proteomes" id="UP001493487"/>
    </source>
</evidence>
<dbReference type="EMBL" id="JASKHM010000004">
    <property type="protein sequence ID" value="MEQ4482396.1"/>
    <property type="molecule type" value="Genomic_DNA"/>
</dbReference>
<feature type="binding site" evidence="4">
    <location>
        <position position="359"/>
    </location>
    <ligand>
        <name>S-adenosyl-L-methionine</name>
        <dbReference type="ChEBI" id="CHEBI:59789"/>
    </ligand>
</feature>
<gene>
    <name evidence="8" type="primary">rlmD</name>
    <name evidence="8" type="ORF">QJS35_08330</name>
</gene>
<feature type="binding site" evidence="4">
    <location>
        <position position="380"/>
    </location>
    <ligand>
        <name>S-adenosyl-L-methionine</name>
        <dbReference type="ChEBI" id="CHEBI:59789"/>
    </ligand>
</feature>
<dbReference type="PANTHER" id="PTHR11061">
    <property type="entry name" value="RNA M5U METHYLTRANSFERASE"/>
    <property type="match status" value="1"/>
</dbReference>
<evidence type="ECO:0000313" key="8">
    <source>
        <dbReference type="EMBL" id="MEQ4482396.1"/>
    </source>
</evidence>
<dbReference type="SUPFAM" id="SSF50249">
    <property type="entry name" value="Nucleic acid-binding proteins"/>
    <property type="match status" value="1"/>
</dbReference>
<dbReference type="EC" id="2.1.1.190" evidence="8"/>
<dbReference type="PROSITE" id="PS51687">
    <property type="entry name" value="SAM_MT_RNA_M5U"/>
    <property type="match status" value="1"/>
</dbReference>
<dbReference type="InterPro" id="IPR030390">
    <property type="entry name" value="MeTrfase_TrmA_AS"/>
</dbReference>
<dbReference type="Gene3D" id="2.40.50.140">
    <property type="entry name" value="Nucleic acid-binding proteins"/>
    <property type="match status" value="1"/>
</dbReference>
<dbReference type="Gene3D" id="3.40.50.150">
    <property type="entry name" value="Vaccinia Virus protein VP39"/>
    <property type="match status" value="1"/>
</dbReference>
<feature type="active site" evidence="5">
    <location>
        <position position="455"/>
    </location>
</feature>
<dbReference type="InterPro" id="IPR029063">
    <property type="entry name" value="SAM-dependent_MTases_sf"/>
</dbReference>
<organism evidence="8 9">
    <name type="scientific">Cohnella silvisoli</name>
    <dbReference type="NCBI Taxonomy" id="2873699"/>
    <lineage>
        <taxon>Bacteria</taxon>
        <taxon>Bacillati</taxon>
        <taxon>Bacillota</taxon>
        <taxon>Bacilli</taxon>
        <taxon>Bacillales</taxon>
        <taxon>Paenibacillaceae</taxon>
        <taxon>Cohnella</taxon>
    </lineage>
</organism>
<evidence type="ECO:0000256" key="6">
    <source>
        <dbReference type="SAM" id="MobiDB-lite"/>
    </source>
</evidence>
<dbReference type="InterPro" id="IPR030391">
    <property type="entry name" value="MeTrfase_TrmA_CS"/>
</dbReference>
<dbReference type="SUPFAM" id="SSF53335">
    <property type="entry name" value="S-adenosyl-L-methionine-dependent methyltransferases"/>
    <property type="match status" value="1"/>
</dbReference>
<feature type="binding site" evidence="4">
    <location>
        <position position="330"/>
    </location>
    <ligand>
        <name>S-adenosyl-L-methionine</name>
        <dbReference type="ChEBI" id="CHEBI:59789"/>
    </ligand>
</feature>
<keyword evidence="3 4" id="KW-0949">S-adenosyl-L-methionine</keyword>
<evidence type="ECO:0000259" key="7">
    <source>
        <dbReference type="PROSITE" id="PS50926"/>
    </source>
</evidence>
<dbReference type="InterPro" id="IPR012340">
    <property type="entry name" value="NA-bd_OB-fold"/>
</dbReference>
<dbReference type="Pfam" id="PF05958">
    <property type="entry name" value="tRNA_U5-meth_tr"/>
    <property type="match status" value="1"/>
</dbReference>
<evidence type="ECO:0000256" key="4">
    <source>
        <dbReference type="PROSITE-ProRule" id="PRU01024"/>
    </source>
</evidence>
<proteinExistence type="inferred from homology"/>
<dbReference type="RefSeq" id="WP_232187616.1">
    <property type="nucleotide sequence ID" value="NZ_JAIOAP010000013.1"/>
</dbReference>
<dbReference type="PROSITE" id="PS01231">
    <property type="entry name" value="TRMA_2"/>
    <property type="match status" value="1"/>
</dbReference>